<reference evidence="2 3" key="1">
    <citation type="submission" date="2013-02" db="EMBL/GenBank/DDBJ databases">
        <title>The Genome Sequence of Acinetobacter lwoffii NIPH 478.</title>
        <authorList>
            <consortium name="The Broad Institute Genome Sequencing Platform"/>
            <consortium name="The Broad Institute Genome Sequencing Center for Infectious Disease"/>
            <person name="Cerqueira G."/>
            <person name="Feldgarden M."/>
            <person name="Courvalin P."/>
            <person name="Perichon B."/>
            <person name="Grillot-Courvalin C."/>
            <person name="Clermont D."/>
            <person name="Rocha E."/>
            <person name="Yoon E.-J."/>
            <person name="Nemec A."/>
            <person name="Walker B."/>
            <person name="Young S.K."/>
            <person name="Zeng Q."/>
            <person name="Gargeya S."/>
            <person name="Fitzgerald M."/>
            <person name="Haas B."/>
            <person name="Abouelleil A."/>
            <person name="Alvarado L."/>
            <person name="Arachchi H.M."/>
            <person name="Berlin A.M."/>
            <person name="Chapman S.B."/>
            <person name="Dewar J."/>
            <person name="Goldberg J."/>
            <person name="Griggs A."/>
            <person name="Gujja S."/>
            <person name="Hansen M."/>
            <person name="Howarth C."/>
            <person name="Imamovic A."/>
            <person name="Larimer J."/>
            <person name="McCowan C."/>
            <person name="Murphy C."/>
            <person name="Neiman D."/>
            <person name="Pearson M."/>
            <person name="Priest M."/>
            <person name="Roberts A."/>
            <person name="Saif S."/>
            <person name="Shea T."/>
            <person name="Sisk P."/>
            <person name="Sykes S."/>
            <person name="Wortman J."/>
            <person name="Nusbaum C."/>
            <person name="Birren B."/>
        </authorList>
    </citation>
    <scope>NUCLEOTIDE SEQUENCE [LARGE SCALE GENOMIC DNA]</scope>
    <source>
        <strain evidence="2 3">NIPH 478</strain>
    </source>
</reference>
<accession>N9HIS9</accession>
<dbReference type="HOGENOM" id="CLU_467585_0_0_6"/>
<name>N9HIS9_ACILW</name>
<dbReference type="PATRIC" id="fig|1217668.3.peg.2352"/>
<sequence>MKPEERLEQIFRENENKGMAVAITGSWGVGKTFFWNTFRKNNPNKKKYVYVSLFGLESLSDLKTHIYSHIENNSSAIEIPRWIRGLPSILKETKISQFGISSSAKIFDSLMFNQVKDAIICFDDFERMSNKLDIKDVMGLANQLKLERNCQVILILDESKTENENKKKYVEYKEKLIDEEIKITSVEPLIRASTQGIDAPLIDLMVEFAEKLEIHNFRFFQKVIKLYGKFIEQLPKEVAYSTKEIILIRVLQGYFIEDFGKEYKFGWDDIKLVFEEKQKDWSKRRQKTYESLKLIAYDFVYADEWLIEFKKYFDQIQEPDFIRLAELANSHLISEYNHNVRSELERLMMQWRNLEINSQFCQKLYDASCKRIGFESLENLNFYYELLVEFGDESLACELEEKIKRWLQERYISTGHSFVEDQFSFGFKSENKFHIYLKKLNDELPYQGLPSLIEIIYQYVGHSGWNSHTDSQVLRSATKADWKDLIFNGISKDERFKEFHKLGVLRKILNQQMNVELQPQINALIFEVLDDEAKVSNPVRQKNIEYVIKRLKE</sequence>
<dbReference type="InterPro" id="IPR027417">
    <property type="entry name" value="P-loop_NTPase"/>
</dbReference>
<dbReference type="Pfam" id="PF07693">
    <property type="entry name" value="KAP_NTPase"/>
    <property type="match status" value="1"/>
</dbReference>
<dbReference type="EMBL" id="APQU01000015">
    <property type="protein sequence ID" value="ENW29119.1"/>
    <property type="molecule type" value="Genomic_DNA"/>
</dbReference>
<gene>
    <name evidence="2" type="ORF">F923_02405</name>
</gene>
<dbReference type="Proteomes" id="UP000018416">
    <property type="component" value="Unassembled WGS sequence"/>
</dbReference>
<feature type="domain" description="KAP NTPase" evidence="1">
    <location>
        <begin position="16"/>
        <end position="72"/>
    </location>
</feature>
<dbReference type="RefSeq" id="WP_005108121.1">
    <property type="nucleotide sequence ID" value="NZ_KB849836.1"/>
</dbReference>
<comment type="caution">
    <text evidence="2">The sequence shown here is derived from an EMBL/GenBank/DDBJ whole genome shotgun (WGS) entry which is preliminary data.</text>
</comment>
<dbReference type="SUPFAM" id="SSF52540">
    <property type="entry name" value="P-loop containing nucleoside triphosphate hydrolases"/>
    <property type="match status" value="1"/>
</dbReference>
<evidence type="ECO:0000313" key="3">
    <source>
        <dbReference type="Proteomes" id="UP000018416"/>
    </source>
</evidence>
<evidence type="ECO:0000259" key="1">
    <source>
        <dbReference type="Pfam" id="PF07693"/>
    </source>
</evidence>
<proteinExistence type="predicted"/>
<dbReference type="AlphaFoldDB" id="N9HIS9"/>
<dbReference type="Gene3D" id="3.40.50.300">
    <property type="entry name" value="P-loop containing nucleotide triphosphate hydrolases"/>
    <property type="match status" value="1"/>
</dbReference>
<protein>
    <recommendedName>
        <fullName evidence="1">KAP NTPase domain-containing protein</fullName>
    </recommendedName>
</protein>
<organism evidence="2 3">
    <name type="scientific">Acinetobacter lwoffii NIPH 478</name>
    <dbReference type="NCBI Taxonomy" id="1217668"/>
    <lineage>
        <taxon>Bacteria</taxon>
        <taxon>Pseudomonadati</taxon>
        <taxon>Pseudomonadota</taxon>
        <taxon>Gammaproteobacteria</taxon>
        <taxon>Moraxellales</taxon>
        <taxon>Moraxellaceae</taxon>
        <taxon>Acinetobacter</taxon>
    </lineage>
</organism>
<dbReference type="InterPro" id="IPR011646">
    <property type="entry name" value="KAP_P-loop"/>
</dbReference>
<evidence type="ECO:0000313" key="2">
    <source>
        <dbReference type="EMBL" id="ENW29119.1"/>
    </source>
</evidence>